<sequence>MAEAYTLLNIPGASLTTPNTTYNGALELEYVTFVPKSTSARDVLLVLRLGAYELVLDPSRKITLSVLPNGQQNYVFQSTPDDQQQLLLSLPHGGDDVELFHGVLEEYGNFRAIGDAATLDGDTKVPADEKIDMEDLRGRFVLMNEDNGEIIGALDSKVTVREDESLREKGEETAPVVVELPEGTDTLEELNEMEVLVRTVPAEERDWMLNSAVFVSHVISGSTTLLESAMSSASSYYIAHSTPSPHANMPSGSLTPDPRVPSPRPPPPPSRTLLLLQSPTTRKHLSNIRTVSGHAVKLSSKTAAVVDSMITRITSSDKGKGRASSQMQTPTLQQPANEKPPLPPRSPAPPAYAEKPPLPPRKSPLPSRSSSPIPPQPPTGEVRPKLGTRARLALSAALVLASLEASSTRLVDSGGSALSAAVSHKYGAQAGENVNIAAGTARNVVLVYVDMRGLGRRAIVKRVAKGWVQGRVSQYRGHK</sequence>
<evidence type="ECO:0000313" key="2">
    <source>
        <dbReference type="Proteomes" id="UP000814140"/>
    </source>
</evidence>
<evidence type="ECO:0000313" key="1">
    <source>
        <dbReference type="EMBL" id="KAI0059133.1"/>
    </source>
</evidence>
<name>A0ACB8SSD0_9AGAM</name>
<gene>
    <name evidence="1" type="ORF">BV25DRAFT_1171519</name>
</gene>
<protein>
    <submittedName>
        <fullName evidence="1">Uncharacterized protein</fullName>
    </submittedName>
</protein>
<reference evidence="1" key="1">
    <citation type="submission" date="2021-03" db="EMBL/GenBank/DDBJ databases">
        <authorList>
            <consortium name="DOE Joint Genome Institute"/>
            <person name="Ahrendt S."/>
            <person name="Looney B.P."/>
            <person name="Miyauchi S."/>
            <person name="Morin E."/>
            <person name="Drula E."/>
            <person name="Courty P.E."/>
            <person name="Chicoki N."/>
            <person name="Fauchery L."/>
            <person name="Kohler A."/>
            <person name="Kuo A."/>
            <person name="Labutti K."/>
            <person name="Pangilinan J."/>
            <person name="Lipzen A."/>
            <person name="Riley R."/>
            <person name="Andreopoulos W."/>
            <person name="He G."/>
            <person name="Johnson J."/>
            <person name="Barry K.W."/>
            <person name="Grigoriev I.V."/>
            <person name="Nagy L."/>
            <person name="Hibbett D."/>
            <person name="Henrissat B."/>
            <person name="Matheny P.B."/>
            <person name="Labbe J."/>
            <person name="Martin F."/>
        </authorList>
    </citation>
    <scope>NUCLEOTIDE SEQUENCE</scope>
    <source>
        <strain evidence="1">HHB10654</strain>
    </source>
</reference>
<dbReference type="EMBL" id="MU277229">
    <property type="protein sequence ID" value="KAI0059133.1"/>
    <property type="molecule type" value="Genomic_DNA"/>
</dbReference>
<dbReference type="Proteomes" id="UP000814140">
    <property type="component" value="Unassembled WGS sequence"/>
</dbReference>
<comment type="caution">
    <text evidence="1">The sequence shown here is derived from an EMBL/GenBank/DDBJ whole genome shotgun (WGS) entry which is preliminary data.</text>
</comment>
<proteinExistence type="predicted"/>
<reference evidence="1" key="2">
    <citation type="journal article" date="2022" name="New Phytol.">
        <title>Evolutionary transition to the ectomycorrhizal habit in the genomes of a hyperdiverse lineage of mushroom-forming fungi.</title>
        <authorList>
            <person name="Looney B."/>
            <person name="Miyauchi S."/>
            <person name="Morin E."/>
            <person name="Drula E."/>
            <person name="Courty P.E."/>
            <person name="Kohler A."/>
            <person name="Kuo A."/>
            <person name="LaButti K."/>
            <person name="Pangilinan J."/>
            <person name="Lipzen A."/>
            <person name="Riley R."/>
            <person name="Andreopoulos W."/>
            <person name="He G."/>
            <person name="Johnson J."/>
            <person name="Nolan M."/>
            <person name="Tritt A."/>
            <person name="Barry K.W."/>
            <person name="Grigoriev I.V."/>
            <person name="Nagy L.G."/>
            <person name="Hibbett D."/>
            <person name="Henrissat B."/>
            <person name="Matheny P.B."/>
            <person name="Labbe J."/>
            <person name="Martin F.M."/>
        </authorList>
    </citation>
    <scope>NUCLEOTIDE SEQUENCE</scope>
    <source>
        <strain evidence="1">HHB10654</strain>
    </source>
</reference>
<keyword evidence="2" id="KW-1185">Reference proteome</keyword>
<accession>A0ACB8SSD0</accession>
<organism evidence="1 2">
    <name type="scientific">Artomyces pyxidatus</name>
    <dbReference type="NCBI Taxonomy" id="48021"/>
    <lineage>
        <taxon>Eukaryota</taxon>
        <taxon>Fungi</taxon>
        <taxon>Dikarya</taxon>
        <taxon>Basidiomycota</taxon>
        <taxon>Agaricomycotina</taxon>
        <taxon>Agaricomycetes</taxon>
        <taxon>Russulales</taxon>
        <taxon>Auriscalpiaceae</taxon>
        <taxon>Artomyces</taxon>
    </lineage>
</organism>